<dbReference type="AlphaFoldDB" id="A0A9W6YSP5"/>
<organism evidence="2 3">
    <name type="scientific">Ambrosiozyma monospora</name>
    <name type="common">Yeast</name>
    <name type="synonym">Endomycopsis monosporus</name>
    <dbReference type="NCBI Taxonomy" id="43982"/>
    <lineage>
        <taxon>Eukaryota</taxon>
        <taxon>Fungi</taxon>
        <taxon>Dikarya</taxon>
        <taxon>Ascomycota</taxon>
        <taxon>Saccharomycotina</taxon>
        <taxon>Pichiomycetes</taxon>
        <taxon>Pichiales</taxon>
        <taxon>Pichiaceae</taxon>
        <taxon>Ambrosiozyma</taxon>
    </lineage>
</organism>
<keyword evidence="3" id="KW-1185">Reference proteome</keyword>
<name>A0A9W6YSP5_AMBMO</name>
<evidence type="ECO:0000313" key="3">
    <source>
        <dbReference type="Proteomes" id="UP001165063"/>
    </source>
</evidence>
<dbReference type="Proteomes" id="UP001165063">
    <property type="component" value="Unassembled WGS sequence"/>
</dbReference>
<feature type="region of interest" description="Disordered" evidence="1">
    <location>
        <begin position="752"/>
        <end position="778"/>
    </location>
</feature>
<sequence length="912" mass="105698">MDINTHHNKSQGAIHQQLFMENRKSHAKININLKNNNTKGGRQTGRLKSSQVETFVADGLFEACNTTEVKNERHDDAALLDEVITQDDSIHILTNNISSPKNDVEGPADLTHDANYSRDKESSVQFSTYFESFNRGRTEGNNPSPRWIQIPIKNILTVSIPEDNRFKLELPSKVNWVEFLPKLRELQLHELEPRALDSIHKAYTNLIDLKDTIHVFTTSQLLQFISIYRSFVQLRQKAPTKAYLHCSKRFKCQSTMSLKLDEEKGLFYLSYIRDPTHNHSSAEFVQMAKVQFARRLKHLNVNIIEDDRFKLELPSKVNWAEFVAKLRVPQLYELDPEALDLIHQTYTNLIDYKDTIHVFTTSQFLQFISTYRSFVNLSHKSKYAAFLCCPARFKCMSTMTLKLDAKKGRFYLSCTSGPFHTHTSSDIVDMVKLRFEIRSKDNYEQNSNKCTPMSARSPELQCFPVGIPENNRFKLELPSKVNWVEFLPKLRELQRHELEPRALDSIHKTYTNLIDLKDTIHVFTTSQLLQFISIYRSFVQLRQRASTKAHLQCSERFKCQSTMSLKLDEEKGLFYLSYIRDPTHNHSSAEVVQMAKVQFARRLKHLNVNIIEDDRFKLELPSKVNWAEFVAKLRVPQLYELEPEALDLIHQTYINLIDYKDTIHVFTTSQFLQFFMLYQPFMIFRVPYPTNCYLNCSYRFKCKASMSLKVDIKKGLFYLSYTCEPIHTHSAVEFVEMAKVIFAKQTGFATEQADNAEDEDRHTDEFNVGNGNGNNQALRVHSTSRPVTLSFSSRGVANSEGELNPDHKEPVQILVEDDEYVFSDHESLDHGSRDDDEDNVNCNNNENSQEFHTYTGTGPMGADQIARISEVTRSLLFEQERFANFAVSTVFQQKLEGVLYYAKRLKNSYAHS</sequence>
<proteinExistence type="predicted"/>
<dbReference type="EMBL" id="BSXU01000467">
    <property type="protein sequence ID" value="GMG20784.1"/>
    <property type="molecule type" value="Genomic_DNA"/>
</dbReference>
<gene>
    <name evidence="2" type="ORF">Amon01_000149400</name>
</gene>
<feature type="compositionally biased region" description="Basic and acidic residues" evidence="1">
    <location>
        <begin position="110"/>
        <end position="119"/>
    </location>
</feature>
<accession>A0A9W6YSP5</accession>
<feature type="region of interest" description="Disordered" evidence="1">
    <location>
        <begin position="96"/>
        <end position="119"/>
    </location>
</feature>
<comment type="caution">
    <text evidence="2">The sequence shown here is derived from an EMBL/GenBank/DDBJ whole genome shotgun (WGS) entry which is preliminary data.</text>
</comment>
<evidence type="ECO:0000313" key="2">
    <source>
        <dbReference type="EMBL" id="GMG20784.1"/>
    </source>
</evidence>
<evidence type="ECO:0000256" key="1">
    <source>
        <dbReference type="SAM" id="MobiDB-lite"/>
    </source>
</evidence>
<protein>
    <submittedName>
        <fullName evidence="2">Unnamed protein product</fullName>
    </submittedName>
</protein>
<reference evidence="2" key="1">
    <citation type="submission" date="2023-04" db="EMBL/GenBank/DDBJ databases">
        <title>Ambrosiozyma monospora NBRC 1965.</title>
        <authorList>
            <person name="Ichikawa N."/>
            <person name="Sato H."/>
            <person name="Tonouchi N."/>
        </authorList>
    </citation>
    <scope>NUCLEOTIDE SEQUENCE</scope>
    <source>
        <strain evidence="2">NBRC 1965</strain>
    </source>
</reference>